<evidence type="ECO:0000313" key="2">
    <source>
        <dbReference type="EMBL" id="MPC62729.1"/>
    </source>
</evidence>
<dbReference type="Proteomes" id="UP000324222">
    <property type="component" value="Unassembled WGS sequence"/>
</dbReference>
<gene>
    <name evidence="2" type="ORF">E2C01_056819</name>
</gene>
<dbReference type="EMBL" id="VSRR010019994">
    <property type="protein sequence ID" value="MPC62729.1"/>
    <property type="molecule type" value="Genomic_DNA"/>
</dbReference>
<reference evidence="2 3" key="1">
    <citation type="submission" date="2019-05" db="EMBL/GenBank/DDBJ databases">
        <title>Another draft genome of Portunus trituberculatus and its Hox gene families provides insights of decapod evolution.</title>
        <authorList>
            <person name="Jeong J.-H."/>
            <person name="Song I."/>
            <person name="Kim S."/>
            <person name="Choi T."/>
            <person name="Kim D."/>
            <person name="Ryu S."/>
            <person name="Kim W."/>
        </authorList>
    </citation>
    <scope>NUCLEOTIDE SEQUENCE [LARGE SCALE GENOMIC DNA]</scope>
    <source>
        <tissue evidence="2">Muscle</tissue>
    </source>
</reference>
<accession>A0A5B7GYS4</accession>
<protein>
    <submittedName>
        <fullName evidence="2">Uncharacterized protein</fullName>
    </submittedName>
</protein>
<dbReference type="AlphaFoldDB" id="A0A5B7GYS4"/>
<comment type="caution">
    <text evidence="2">The sequence shown here is derived from an EMBL/GenBank/DDBJ whole genome shotgun (WGS) entry which is preliminary data.</text>
</comment>
<feature type="region of interest" description="Disordered" evidence="1">
    <location>
        <begin position="42"/>
        <end position="65"/>
    </location>
</feature>
<keyword evidence="3" id="KW-1185">Reference proteome</keyword>
<sequence>MDDQTGIIHGHYPAICTSPSFTTTTTPSLRPSLPLSLPPSLRGAREGGCPVGQLLVPKTPDSSKD</sequence>
<proteinExistence type="predicted"/>
<name>A0A5B7GYS4_PORTR</name>
<evidence type="ECO:0000256" key="1">
    <source>
        <dbReference type="SAM" id="MobiDB-lite"/>
    </source>
</evidence>
<evidence type="ECO:0000313" key="3">
    <source>
        <dbReference type="Proteomes" id="UP000324222"/>
    </source>
</evidence>
<organism evidence="2 3">
    <name type="scientific">Portunus trituberculatus</name>
    <name type="common">Swimming crab</name>
    <name type="synonym">Neptunus trituberculatus</name>
    <dbReference type="NCBI Taxonomy" id="210409"/>
    <lineage>
        <taxon>Eukaryota</taxon>
        <taxon>Metazoa</taxon>
        <taxon>Ecdysozoa</taxon>
        <taxon>Arthropoda</taxon>
        <taxon>Crustacea</taxon>
        <taxon>Multicrustacea</taxon>
        <taxon>Malacostraca</taxon>
        <taxon>Eumalacostraca</taxon>
        <taxon>Eucarida</taxon>
        <taxon>Decapoda</taxon>
        <taxon>Pleocyemata</taxon>
        <taxon>Brachyura</taxon>
        <taxon>Eubrachyura</taxon>
        <taxon>Portunoidea</taxon>
        <taxon>Portunidae</taxon>
        <taxon>Portuninae</taxon>
        <taxon>Portunus</taxon>
    </lineage>
</organism>